<feature type="region of interest" description="Disordered" evidence="1">
    <location>
        <begin position="39"/>
        <end position="68"/>
    </location>
</feature>
<evidence type="ECO:0000256" key="1">
    <source>
        <dbReference type="SAM" id="MobiDB-lite"/>
    </source>
</evidence>
<feature type="compositionally biased region" description="Basic and acidic residues" evidence="1">
    <location>
        <begin position="140"/>
        <end position="154"/>
    </location>
</feature>
<accession>A0A7S0H5M0</accession>
<evidence type="ECO:0000313" key="2">
    <source>
        <dbReference type="EMBL" id="CAD8462035.1"/>
    </source>
</evidence>
<feature type="region of interest" description="Disordered" evidence="1">
    <location>
        <begin position="116"/>
        <end position="189"/>
    </location>
</feature>
<reference evidence="2" key="1">
    <citation type="submission" date="2021-01" db="EMBL/GenBank/DDBJ databases">
        <authorList>
            <person name="Corre E."/>
            <person name="Pelletier E."/>
            <person name="Niang G."/>
            <person name="Scheremetjew M."/>
            <person name="Finn R."/>
            <person name="Kale V."/>
            <person name="Holt S."/>
            <person name="Cochrane G."/>
            <person name="Meng A."/>
            <person name="Brown T."/>
            <person name="Cohen L."/>
        </authorList>
    </citation>
    <scope>NUCLEOTIDE SEQUENCE</scope>
    <source>
        <strain evidence="2">CCMP2058</strain>
    </source>
</reference>
<sequence length="189" mass="21353">MDPTGCSTKVITRMQCKQGEDGKMRCDQQVEELRKCTNRPLEKRNANGSWESCEGSTHEEEGDHAMGPPNITELFPNIMRNGQVDLGSIFDKSMPGILNDFLGGNDHIDRFFLPSDSLPRNTNPQQPFGFPHRRAGGSGREVDELERVFEQMRERRSHGSHGRGRGQGSREKDEGVRLPKIDWSDVTEI</sequence>
<dbReference type="EMBL" id="HBEM01030819">
    <property type="protein sequence ID" value="CAD8462035.1"/>
    <property type="molecule type" value="Transcribed_RNA"/>
</dbReference>
<dbReference type="AlphaFoldDB" id="A0A7S0H5M0"/>
<feature type="compositionally biased region" description="Basic residues" evidence="1">
    <location>
        <begin position="155"/>
        <end position="164"/>
    </location>
</feature>
<organism evidence="2">
    <name type="scientific">Amorphochlora amoebiformis</name>
    <dbReference type="NCBI Taxonomy" id="1561963"/>
    <lineage>
        <taxon>Eukaryota</taxon>
        <taxon>Sar</taxon>
        <taxon>Rhizaria</taxon>
        <taxon>Cercozoa</taxon>
        <taxon>Chlorarachniophyceae</taxon>
        <taxon>Amorphochlora</taxon>
    </lineage>
</organism>
<proteinExistence type="predicted"/>
<name>A0A7S0H5M0_9EUKA</name>
<feature type="compositionally biased region" description="Basic and acidic residues" evidence="1">
    <location>
        <begin position="168"/>
        <end position="183"/>
    </location>
</feature>
<gene>
    <name evidence="2" type="ORF">LAMO00422_LOCUS20995</name>
</gene>
<protein>
    <submittedName>
        <fullName evidence="2">Uncharacterized protein</fullName>
    </submittedName>
</protein>